<dbReference type="PANTHER" id="PTHR36424">
    <property type="entry name" value="PHEROMONE-REGULATED MEMBRANE PROTEIN 6"/>
    <property type="match status" value="1"/>
</dbReference>
<feature type="transmembrane region" description="Helical" evidence="2">
    <location>
        <begin position="80"/>
        <end position="98"/>
    </location>
</feature>
<evidence type="ECO:0000256" key="2">
    <source>
        <dbReference type="SAM" id="Phobius"/>
    </source>
</evidence>
<feature type="transmembrane region" description="Helical" evidence="2">
    <location>
        <begin position="35"/>
        <end position="60"/>
    </location>
</feature>
<keyword evidence="4" id="KW-1185">Reference proteome</keyword>
<sequence>MGCFSRRVKEADIKPEEKWEFISLNDFKSTSCLNYFAYAYLWLSLIISTAVYAVDTFTAVNLLAFNKWSGEIKPYIPFDISKWVFSACIIASWVNLGFEHLRAMRVIKRGAVAESFLDSLAVRLQSVRLGKARGWRRFLVFAELTKSKKGAEYVALFTYFSFQSWIRIIFCQGPRQVINALTLYSVFQAKLDPTDTSDVGSTILGFFKNIGILAKSQHQQAVILSGMTFTLVIWVFGALSLLLAMLFYVFFLWHYIPNADGGLSGYCERKVNRRLSKIVSVKVNKAIEEEERKRLKADAKAIKKGEKPAYGRQATLPTLFDQKSEDKLPGMPMLNRNDTMTTLPQYSSRPGTPSGQPTLPAFELDQLDQKRPFPNRSVTGSSAVSGQSFASNAPLIGNASDIGYARAGSPTPSLPPLDTNGFPASPQRTMTASSQNSNWGRGPQQQGPPRMPSAMGDRGYTQSPVSYTDNHSPRSQPSMDNFGRPMPRQVDDLRSNSLSNQGPPGRFTPFDPNGGRSSPAPGSEYGRNSPAPSQARGPAPGSDYGRNSPAPGQNRGPTSTTNSNGGYQPYNPGNRSASSASPANPNFPQRQQQYRNMTDPGPRGPPEGGDYFGNANAPPIPRPGTGQSNRSGAGSGSGPSIARLASPAPYNGGGTQSPAFGANGANMGSPMYRR</sequence>
<evidence type="ECO:0000256" key="1">
    <source>
        <dbReference type="SAM" id="MobiDB-lite"/>
    </source>
</evidence>
<dbReference type="STRING" id="1149755.A0A2J6QXF9"/>
<feature type="compositionally biased region" description="Low complexity" evidence="1">
    <location>
        <begin position="571"/>
        <end position="588"/>
    </location>
</feature>
<feature type="compositionally biased region" description="Polar residues" evidence="1">
    <location>
        <begin position="555"/>
        <end position="566"/>
    </location>
</feature>
<dbReference type="GO" id="GO:0005886">
    <property type="term" value="C:plasma membrane"/>
    <property type="evidence" value="ECO:0007669"/>
    <property type="project" value="InterPro"/>
</dbReference>
<name>A0A2J6QXF9_HYAVF</name>
<evidence type="ECO:0000313" key="4">
    <source>
        <dbReference type="Proteomes" id="UP000235786"/>
    </source>
</evidence>
<dbReference type="PANTHER" id="PTHR36424:SF1">
    <property type="entry name" value="LOW AFFINITY K(+) TRANSPORTER 1-RELATED"/>
    <property type="match status" value="1"/>
</dbReference>
<keyword evidence="2" id="KW-1133">Transmembrane helix</keyword>
<accession>A0A2J6QXF9</accession>
<feature type="region of interest" description="Disordered" evidence="1">
    <location>
        <begin position="404"/>
        <end position="674"/>
    </location>
</feature>
<feature type="region of interest" description="Disordered" evidence="1">
    <location>
        <begin position="321"/>
        <end position="391"/>
    </location>
</feature>
<keyword evidence="2" id="KW-0812">Transmembrane</keyword>
<reference evidence="3 4" key="1">
    <citation type="submission" date="2016-04" db="EMBL/GenBank/DDBJ databases">
        <title>A degradative enzymes factory behind the ericoid mycorrhizal symbiosis.</title>
        <authorList>
            <consortium name="DOE Joint Genome Institute"/>
            <person name="Martino E."/>
            <person name="Morin E."/>
            <person name="Grelet G."/>
            <person name="Kuo A."/>
            <person name="Kohler A."/>
            <person name="Daghino S."/>
            <person name="Barry K."/>
            <person name="Choi C."/>
            <person name="Cichocki N."/>
            <person name="Clum A."/>
            <person name="Copeland A."/>
            <person name="Hainaut M."/>
            <person name="Haridas S."/>
            <person name="Labutti K."/>
            <person name="Lindquist E."/>
            <person name="Lipzen A."/>
            <person name="Khouja H.-R."/>
            <person name="Murat C."/>
            <person name="Ohm R."/>
            <person name="Olson A."/>
            <person name="Spatafora J."/>
            <person name="Veneault-Fourrey C."/>
            <person name="Henrissat B."/>
            <person name="Grigoriev I."/>
            <person name="Martin F."/>
            <person name="Perotto S."/>
        </authorList>
    </citation>
    <scope>NUCLEOTIDE SEQUENCE [LARGE SCALE GENOMIC DNA]</scope>
    <source>
        <strain evidence="3 4">F</strain>
    </source>
</reference>
<dbReference type="Pfam" id="PF16944">
    <property type="entry name" value="KCH"/>
    <property type="match status" value="1"/>
</dbReference>
<feature type="compositionally biased region" description="Polar residues" evidence="1">
    <location>
        <begin position="460"/>
        <end position="479"/>
    </location>
</feature>
<protein>
    <recommendedName>
        <fullName evidence="5">Vacuolar membrane protein</fullName>
    </recommendedName>
</protein>
<feature type="transmembrane region" description="Helical" evidence="2">
    <location>
        <begin position="231"/>
        <end position="256"/>
    </location>
</feature>
<dbReference type="OrthoDB" id="2128042at2759"/>
<dbReference type="Proteomes" id="UP000235786">
    <property type="component" value="Unassembled WGS sequence"/>
</dbReference>
<evidence type="ECO:0008006" key="5">
    <source>
        <dbReference type="Google" id="ProtNLM"/>
    </source>
</evidence>
<keyword evidence="2" id="KW-0472">Membrane</keyword>
<feature type="compositionally biased region" description="Polar residues" evidence="1">
    <location>
        <begin position="336"/>
        <end position="357"/>
    </location>
</feature>
<dbReference type="InterPro" id="IPR031606">
    <property type="entry name" value="Kch1/2"/>
</dbReference>
<evidence type="ECO:0000313" key="3">
    <source>
        <dbReference type="EMBL" id="PMD30941.1"/>
    </source>
</evidence>
<organism evidence="3 4">
    <name type="scientific">Hyaloscypha variabilis (strain UAMH 11265 / GT02V1 / F)</name>
    <name type="common">Meliniomyces variabilis</name>
    <dbReference type="NCBI Taxonomy" id="1149755"/>
    <lineage>
        <taxon>Eukaryota</taxon>
        <taxon>Fungi</taxon>
        <taxon>Dikarya</taxon>
        <taxon>Ascomycota</taxon>
        <taxon>Pezizomycotina</taxon>
        <taxon>Leotiomycetes</taxon>
        <taxon>Helotiales</taxon>
        <taxon>Hyaloscyphaceae</taxon>
        <taxon>Hyaloscypha</taxon>
        <taxon>Hyaloscypha variabilis</taxon>
    </lineage>
</organism>
<proteinExistence type="predicted"/>
<dbReference type="AlphaFoldDB" id="A0A2J6QXF9"/>
<feature type="compositionally biased region" description="Polar residues" evidence="1">
    <location>
        <begin position="376"/>
        <end position="391"/>
    </location>
</feature>
<feature type="compositionally biased region" description="Polar residues" evidence="1">
    <location>
        <begin position="426"/>
        <end position="439"/>
    </location>
</feature>
<dbReference type="GO" id="GO:0015079">
    <property type="term" value="F:potassium ion transmembrane transporter activity"/>
    <property type="evidence" value="ECO:0007669"/>
    <property type="project" value="InterPro"/>
</dbReference>
<gene>
    <name evidence="3" type="ORF">L207DRAFT_549075</name>
</gene>
<dbReference type="EMBL" id="KZ613964">
    <property type="protein sequence ID" value="PMD30941.1"/>
    <property type="molecule type" value="Genomic_DNA"/>
</dbReference>